<dbReference type="PRINTS" id="PR00260">
    <property type="entry name" value="CHEMTRNSDUCR"/>
</dbReference>
<dbReference type="EMBL" id="JBHUEQ010000008">
    <property type="protein sequence ID" value="MFD1745071.1"/>
    <property type="molecule type" value="Genomic_DNA"/>
</dbReference>
<evidence type="ECO:0000256" key="2">
    <source>
        <dbReference type="ARBA" id="ARBA00029447"/>
    </source>
</evidence>
<name>A0ABW4M0W0_9HYPH</name>
<sequence length="483" mass="51659">MSTTERIEDRVQAWTGQQRALGEEVFELLEKSLRGVLVKTYSATVPDFNGLSDEVYQNERLTFQRIATGDFSSNYFATQAEITTALAKELGFTQFLVPGYATYAGELAFALMEETKWKPASRRRELLLSLMQSVFVDVAVAMHHFFVELSNAAAEEKEIRDAVVRRQAEEDRASMRVLQDAIRALAARDLVFRITQDVAPNAAETKNHFNSALADLAAVMVEIRSGAHDIHASTNEIDKAALDLSRRTESQAGALEKAATALEHAASGVRDSASQAEAAQAVIATASRDVGVSTAVMDRAEQAIQDIAKSAEEIGKIVGVIDQIAFQTNLLALNAGVEAARAGDSGKGFAVVAAEVRNLSQRSAEAAREIRELVSLSASKVAQGVELIEGTSSTLKTVVLQVGEINRIIGSLSAASVAQSTTIAEVSAAVSQIDRMSQQNVGMVEETTAATAELNAKVSSLNALLAEFALPDAAKSARIRDAS</sequence>
<comment type="caution">
    <text evidence="5">The sequence shown here is derived from an EMBL/GenBank/DDBJ whole genome shotgun (WGS) entry which is preliminary data.</text>
</comment>
<dbReference type="Proteomes" id="UP001597322">
    <property type="component" value="Unassembled WGS sequence"/>
</dbReference>
<organism evidence="5 6">
    <name type="scientific">Rhizobium helianthi</name>
    <dbReference type="NCBI Taxonomy" id="1132695"/>
    <lineage>
        <taxon>Bacteria</taxon>
        <taxon>Pseudomonadati</taxon>
        <taxon>Pseudomonadota</taxon>
        <taxon>Alphaproteobacteria</taxon>
        <taxon>Hyphomicrobiales</taxon>
        <taxon>Rhizobiaceae</taxon>
        <taxon>Rhizobium/Agrobacterium group</taxon>
        <taxon>Rhizobium</taxon>
    </lineage>
</organism>
<dbReference type="InterPro" id="IPR004090">
    <property type="entry name" value="Chemotax_Me-accpt_rcpt"/>
</dbReference>
<protein>
    <submittedName>
        <fullName evidence="5">Methyl-accepting chemotaxis protein</fullName>
    </submittedName>
</protein>
<comment type="similarity">
    <text evidence="2">Belongs to the methyl-accepting chemotaxis (MCP) protein family.</text>
</comment>
<dbReference type="PROSITE" id="PS50111">
    <property type="entry name" value="CHEMOTAXIS_TRANSDUC_2"/>
    <property type="match status" value="1"/>
</dbReference>
<keyword evidence="3" id="KW-0807">Transducer</keyword>
<gene>
    <name evidence="5" type="ORF">ACFSE1_06325</name>
</gene>
<reference evidence="6" key="1">
    <citation type="journal article" date="2019" name="Int. J. Syst. Evol. Microbiol.">
        <title>The Global Catalogue of Microorganisms (GCM) 10K type strain sequencing project: providing services to taxonomists for standard genome sequencing and annotation.</title>
        <authorList>
            <consortium name="The Broad Institute Genomics Platform"/>
            <consortium name="The Broad Institute Genome Sequencing Center for Infectious Disease"/>
            <person name="Wu L."/>
            <person name="Ma J."/>
        </authorList>
    </citation>
    <scope>NUCLEOTIDE SEQUENCE [LARGE SCALE GENOMIC DNA]</scope>
    <source>
        <strain evidence="6">CG52</strain>
    </source>
</reference>
<feature type="domain" description="Methyl-accepting transducer" evidence="4">
    <location>
        <begin position="226"/>
        <end position="455"/>
    </location>
</feature>
<dbReference type="SUPFAM" id="SSF58104">
    <property type="entry name" value="Methyl-accepting chemotaxis protein (MCP) signaling domain"/>
    <property type="match status" value="1"/>
</dbReference>
<evidence type="ECO:0000313" key="6">
    <source>
        <dbReference type="Proteomes" id="UP001597322"/>
    </source>
</evidence>
<dbReference type="Pfam" id="PF00015">
    <property type="entry name" value="MCPsignal"/>
    <property type="match status" value="1"/>
</dbReference>
<dbReference type="SMART" id="SM00283">
    <property type="entry name" value="MA"/>
    <property type="match status" value="1"/>
</dbReference>
<dbReference type="InterPro" id="IPR051310">
    <property type="entry name" value="MCP_chemotaxis"/>
</dbReference>
<keyword evidence="1" id="KW-0145">Chemotaxis</keyword>
<dbReference type="PANTHER" id="PTHR43531">
    <property type="entry name" value="PROTEIN ICFG"/>
    <property type="match status" value="1"/>
</dbReference>
<proteinExistence type="inferred from homology"/>
<evidence type="ECO:0000256" key="1">
    <source>
        <dbReference type="ARBA" id="ARBA00022500"/>
    </source>
</evidence>
<dbReference type="RefSeq" id="WP_377398045.1">
    <property type="nucleotide sequence ID" value="NZ_JBHUEQ010000008.1"/>
</dbReference>
<evidence type="ECO:0000313" key="5">
    <source>
        <dbReference type="EMBL" id="MFD1745071.1"/>
    </source>
</evidence>
<dbReference type="PANTHER" id="PTHR43531:SF11">
    <property type="entry name" value="METHYL-ACCEPTING CHEMOTAXIS PROTEIN 3"/>
    <property type="match status" value="1"/>
</dbReference>
<dbReference type="Gene3D" id="1.10.287.950">
    <property type="entry name" value="Methyl-accepting chemotaxis protein"/>
    <property type="match status" value="1"/>
</dbReference>
<keyword evidence="6" id="KW-1185">Reference proteome</keyword>
<dbReference type="InterPro" id="IPR004089">
    <property type="entry name" value="MCPsignal_dom"/>
</dbReference>
<evidence type="ECO:0000256" key="3">
    <source>
        <dbReference type="PROSITE-ProRule" id="PRU00284"/>
    </source>
</evidence>
<evidence type="ECO:0000259" key="4">
    <source>
        <dbReference type="PROSITE" id="PS50111"/>
    </source>
</evidence>
<accession>A0ABW4M0W0</accession>